<organism evidence="7 8">
    <name type="scientific">Fopius arisanus</name>
    <dbReference type="NCBI Taxonomy" id="64838"/>
    <lineage>
        <taxon>Eukaryota</taxon>
        <taxon>Metazoa</taxon>
        <taxon>Ecdysozoa</taxon>
        <taxon>Arthropoda</taxon>
        <taxon>Hexapoda</taxon>
        <taxon>Insecta</taxon>
        <taxon>Pterygota</taxon>
        <taxon>Neoptera</taxon>
        <taxon>Endopterygota</taxon>
        <taxon>Hymenoptera</taxon>
        <taxon>Apocrita</taxon>
        <taxon>Ichneumonoidea</taxon>
        <taxon>Braconidae</taxon>
        <taxon>Opiinae</taxon>
        <taxon>Fopius</taxon>
    </lineage>
</organism>
<feature type="domain" description="Major facilitator superfamily (MFS) profile" evidence="6">
    <location>
        <begin position="1"/>
        <end position="119"/>
    </location>
</feature>
<dbReference type="GeneID" id="105267706"/>
<feature type="transmembrane region" description="Helical" evidence="5">
    <location>
        <begin position="95"/>
        <end position="114"/>
    </location>
</feature>
<dbReference type="KEGG" id="fas:105267706"/>
<sequence>MVLAIDVIGRKLFIMTSALIGQTSILAMIFLSLHNKILLWILFLASYSVMHTITIIIMLENYPTSVRGTMTGLTGVLPYLASFFIKFLIHIPCSTALYIVSSLLIGAAIAALLIPDLTNLPMQE</sequence>
<evidence type="ECO:0000256" key="5">
    <source>
        <dbReference type="SAM" id="Phobius"/>
    </source>
</evidence>
<proteinExistence type="predicted"/>
<protein>
    <recommendedName>
        <fullName evidence="6">Major facilitator superfamily (MFS) profile domain-containing protein</fullName>
    </recommendedName>
</protein>
<feature type="transmembrane region" description="Helical" evidence="5">
    <location>
        <begin position="37"/>
        <end position="59"/>
    </location>
</feature>
<accession>A0A9R1T813</accession>
<dbReference type="RefSeq" id="XP_011305059.1">
    <property type="nucleotide sequence ID" value="XM_011306757.1"/>
</dbReference>
<evidence type="ECO:0000256" key="3">
    <source>
        <dbReference type="ARBA" id="ARBA00022989"/>
    </source>
</evidence>
<dbReference type="PROSITE" id="PS00216">
    <property type="entry name" value="SUGAR_TRANSPORT_1"/>
    <property type="match status" value="1"/>
</dbReference>
<evidence type="ECO:0000313" key="7">
    <source>
        <dbReference type="Proteomes" id="UP000694866"/>
    </source>
</evidence>
<dbReference type="GO" id="GO:0016020">
    <property type="term" value="C:membrane"/>
    <property type="evidence" value="ECO:0007669"/>
    <property type="project" value="UniProtKB-SubCell"/>
</dbReference>
<dbReference type="Proteomes" id="UP000694866">
    <property type="component" value="Unplaced"/>
</dbReference>
<feature type="transmembrane region" description="Helical" evidence="5">
    <location>
        <begin position="12"/>
        <end position="31"/>
    </location>
</feature>
<name>A0A9R1T813_9HYME</name>
<feature type="transmembrane region" description="Helical" evidence="5">
    <location>
        <begin position="71"/>
        <end position="89"/>
    </location>
</feature>
<dbReference type="GO" id="GO:0022857">
    <property type="term" value="F:transmembrane transporter activity"/>
    <property type="evidence" value="ECO:0007669"/>
    <property type="project" value="InterPro"/>
</dbReference>
<keyword evidence="2 5" id="KW-0812">Transmembrane</keyword>
<keyword evidence="4 5" id="KW-0472">Membrane</keyword>
<dbReference type="InterPro" id="IPR005829">
    <property type="entry name" value="Sugar_transporter_CS"/>
</dbReference>
<keyword evidence="3 5" id="KW-1133">Transmembrane helix</keyword>
<evidence type="ECO:0000256" key="4">
    <source>
        <dbReference type="ARBA" id="ARBA00023136"/>
    </source>
</evidence>
<dbReference type="OrthoDB" id="4139357at2759"/>
<dbReference type="SUPFAM" id="SSF103473">
    <property type="entry name" value="MFS general substrate transporter"/>
    <property type="match status" value="1"/>
</dbReference>
<reference evidence="8" key="1">
    <citation type="submission" date="2025-08" db="UniProtKB">
        <authorList>
            <consortium name="RefSeq"/>
        </authorList>
    </citation>
    <scope>IDENTIFICATION</scope>
    <source>
        <strain evidence="8">USDA-PBARC FA_bdor</strain>
        <tissue evidence="8">Whole organism</tissue>
    </source>
</reference>
<keyword evidence="7" id="KW-1185">Reference proteome</keyword>
<dbReference type="PROSITE" id="PS50850">
    <property type="entry name" value="MFS"/>
    <property type="match status" value="1"/>
</dbReference>
<evidence type="ECO:0000256" key="1">
    <source>
        <dbReference type="ARBA" id="ARBA00004141"/>
    </source>
</evidence>
<evidence type="ECO:0000259" key="6">
    <source>
        <dbReference type="PROSITE" id="PS50850"/>
    </source>
</evidence>
<gene>
    <name evidence="8" type="primary">LOC105267706</name>
</gene>
<evidence type="ECO:0000256" key="2">
    <source>
        <dbReference type="ARBA" id="ARBA00022692"/>
    </source>
</evidence>
<dbReference type="InterPro" id="IPR020846">
    <property type="entry name" value="MFS_dom"/>
</dbReference>
<evidence type="ECO:0000313" key="8">
    <source>
        <dbReference type="RefSeq" id="XP_011305059.1"/>
    </source>
</evidence>
<dbReference type="Gene3D" id="1.20.1250.20">
    <property type="entry name" value="MFS general substrate transporter like domains"/>
    <property type="match status" value="1"/>
</dbReference>
<dbReference type="InterPro" id="IPR036259">
    <property type="entry name" value="MFS_trans_sf"/>
</dbReference>
<dbReference type="AlphaFoldDB" id="A0A9R1T813"/>
<comment type="subcellular location">
    <subcellularLocation>
        <location evidence="1">Membrane</location>
        <topology evidence="1">Multi-pass membrane protein</topology>
    </subcellularLocation>
</comment>